<comment type="caution">
    <text evidence="1">The sequence shown here is derived from an EMBL/GenBank/DDBJ whole genome shotgun (WGS) entry which is preliminary data.</text>
</comment>
<sequence>METNMVDWNKMATGNKMVGEQNGQDRLTLKGIVTKNRRAGATQVTLNFNQHLERPVSTITVRRELHKSCSFSGNCRGHSDLVLAHVEGTRICHVTVTARGTAVARCELHKIACPLCVPTFSHRTDLAGSAKPISVSQLSTALLGAAVVQCSTLASHRGDPGSIPDSRMWESCWTMPLAGGFSRVVGFGMLTAKGLGSRSAGAGHRHVVTSLSTIMDVIDLSPHTLVTFELDLAPEDLSPLKTLNKP</sequence>
<proteinExistence type="predicted"/>
<evidence type="ECO:0000313" key="1">
    <source>
        <dbReference type="EMBL" id="KAJ8885654.1"/>
    </source>
</evidence>
<evidence type="ECO:0000313" key="2">
    <source>
        <dbReference type="Proteomes" id="UP001159363"/>
    </source>
</evidence>
<accession>A0ABQ9HND9</accession>
<protein>
    <submittedName>
        <fullName evidence="1">Uncharacterized protein</fullName>
    </submittedName>
</protein>
<reference evidence="1 2" key="1">
    <citation type="submission" date="2023-02" db="EMBL/GenBank/DDBJ databases">
        <title>LHISI_Scaffold_Assembly.</title>
        <authorList>
            <person name="Stuart O.P."/>
            <person name="Cleave R."/>
            <person name="Magrath M.J.L."/>
            <person name="Mikheyev A.S."/>
        </authorList>
    </citation>
    <scope>NUCLEOTIDE SEQUENCE [LARGE SCALE GENOMIC DNA]</scope>
    <source>
        <strain evidence="1">Daus_M_001</strain>
        <tissue evidence="1">Leg muscle</tissue>
    </source>
</reference>
<name>A0ABQ9HND9_9NEOP</name>
<keyword evidence="2" id="KW-1185">Reference proteome</keyword>
<dbReference type="Proteomes" id="UP001159363">
    <property type="component" value="Chromosome X"/>
</dbReference>
<organism evidence="1 2">
    <name type="scientific">Dryococelus australis</name>
    <dbReference type="NCBI Taxonomy" id="614101"/>
    <lineage>
        <taxon>Eukaryota</taxon>
        <taxon>Metazoa</taxon>
        <taxon>Ecdysozoa</taxon>
        <taxon>Arthropoda</taxon>
        <taxon>Hexapoda</taxon>
        <taxon>Insecta</taxon>
        <taxon>Pterygota</taxon>
        <taxon>Neoptera</taxon>
        <taxon>Polyneoptera</taxon>
        <taxon>Phasmatodea</taxon>
        <taxon>Verophasmatodea</taxon>
        <taxon>Anareolatae</taxon>
        <taxon>Phasmatidae</taxon>
        <taxon>Eurycanthinae</taxon>
        <taxon>Dryococelus</taxon>
    </lineage>
</organism>
<dbReference type="EMBL" id="JARBHB010000004">
    <property type="protein sequence ID" value="KAJ8885654.1"/>
    <property type="molecule type" value="Genomic_DNA"/>
</dbReference>
<gene>
    <name evidence="1" type="ORF">PR048_011852</name>
</gene>